<feature type="compositionally biased region" description="Basic residues" evidence="7">
    <location>
        <begin position="260"/>
        <end position="269"/>
    </location>
</feature>
<feature type="compositionally biased region" description="Basic residues" evidence="7">
    <location>
        <begin position="396"/>
        <end position="405"/>
    </location>
</feature>
<feature type="compositionally biased region" description="Polar residues" evidence="7">
    <location>
        <begin position="247"/>
        <end position="259"/>
    </location>
</feature>
<feature type="domain" description="HTH myb-type" evidence="9">
    <location>
        <begin position="263"/>
        <end position="322"/>
    </location>
</feature>
<feature type="compositionally biased region" description="Pro residues" evidence="7">
    <location>
        <begin position="352"/>
        <end position="361"/>
    </location>
</feature>
<dbReference type="GO" id="GO:0002181">
    <property type="term" value="P:cytoplasmic translation"/>
    <property type="evidence" value="ECO:0007669"/>
    <property type="project" value="UniProtKB-ARBA"/>
</dbReference>
<feature type="region of interest" description="Disordered" evidence="7">
    <location>
        <begin position="129"/>
        <end position="154"/>
    </location>
</feature>
<comment type="similarity">
    <text evidence="1">Belongs to the eukaryotic ribosomal protein eS4 family.</text>
</comment>
<feature type="compositionally biased region" description="Basic and acidic residues" evidence="7">
    <location>
        <begin position="329"/>
        <end position="341"/>
    </location>
</feature>
<dbReference type="Pfam" id="PF00900">
    <property type="entry name" value="Ribosomal_S4e"/>
    <property type="match status" value="1"/>
</dbReference>
<evidence type="ECO:0000259" key="8">
    <source>
        <dbReference type="PROSITE" id="PS50090"/>
    </source>
</evidence>
<feature type="region of interest" description="Disordered" evidence="7">
    <location>
        <begin position="378"/>
        <end position="433"/>
    </location>
</feature>
<evidence type="ECO:0000256" key="1">
    <source>
        <dbReference type="ARBA" id="ARBA00007500"/>
    </source>
</evidence>
<comment type="caution">
    <text evidence="10">The sequence shown here is derived from an EMBL/GenBank/DDBJ whole genome shotgun (WGS) entry which is preliminary data.</text>
</comment>
<reference evidence="10" key="1">
    <citation type="journal article" date="2023" name="Mol. Phylogenet. Evol.">
        <title>Genome-scale phylogeny and comparative genomics of the fungal order Sordariales.</title>
        <authorList>
            <person name="Hensen N."/>
            <person name="Bonometti L."/>
            <person name="Westerberg I."/>
            <person name="Brannstrom I.O."/>
            <person name="Guillou S."/>
            <person name="Cros-Aarteil S."/>
            <person name="Calhoun S."/>
            <person name="Haridas S."/>
            <person name="Kuo A."/>
            <person name="Mondo S."/>
            <person name="Pangilinan J."/>
            <person name="Riley R."/>
            <person name="LaButti K."/>
            <person name="Andreopoulos B."/>
            <person name="Lipzen A."/>
            <person name="Chen C."/>
            <person name="Yan M."/>
            <person name="Daum C."/>
            <person name="Ng V."/>
            <person name="Clum A."/>
            <person name="Steindorff A."/>
            <person name="Ohm R.A."/>
            <person name="Martin F."/>
            <person name="Silar P."/>
            <person name="Natvig D.O."/>
            <person name="Lalanne C."/>
            <person name="Gautier V."/>
            <person name="Ament-Velasquez S.L."/>
            <person name="Kruys A."/>
            <person name="Hutchinson M.I."/>
            <person name="Powell A.J."/>
            <person name="Barry K."/>
            <person name="Miller A.N."/>
            <person name="Grigoriev I.V."/>
            <person name="Debuchy R."/>
            <person name="Gladieux P."/>
            <person name="Hiltunen Thoren M."/>
            <person name="Johannesson H."/>
        </authorList>
    </citation>
    <scope>NUCLEOTIDE SEQUENCE</scope>
    <source>
        <strain evidence="10">PSN309</strain>
    </source>
</reference>
<keyword evidence="3 6" id="KW-0694">RNA-binding</keyword>
<feature type="region of interest" description="Disordered" evidence="7">
    <location>
        <begin position="41"/>
        <end position="117"/>
    </location>
</feature>
<dbReference type="CDD" id="cd11660">
    <property type="entry name" value="SANT_TRF"/>
    <property type="match status" value="2"/>
</dbReference>
<organism evidence="10 11">
    <name type="scientific">Podospora australis</name>
    <dbReference type="NCBI Taxonomy" id="1536484"/>
    <lineage>
        <taxon>Eukaryota</taxon>
        <taxon>Fungi</taxon>
        <taxon>Dikarya</taxon>
        <taxon>Ascomycota</taxon>
        <taxon>Pezizomycotina</taxon>
        <taxon>Sordariomycetes</taxon>
        <taxon>Sordariomycetidae</taxon>
        <taxon>Sordariales</taxon>
        <taxon>Podosporaceae</taxon>
        <taxon>Podospora</taxon>
    </lineage>
</organism>
<dbReference type="PANTHER" id="PTHR11581:SF0">
    <property type="entry name" value="SMALL RIBOSOMAL SUBUNIT PROTEIN ES4"/>
    <property type="match status" value="1"/>
</dbReference>
<dbReference type="PROSITE" id="PS00528">
    <property type="entry name" value="RIBOSOMAL_S4E"/>
    <property type="match status" value="1"/>
</dbReference>
<feature type="region of interest" description="Disordered" evidence="7">
    <location>
        <begin position="494"/>
        <end position="524"/>
    </location>
</feature>
<dbReference type="CDD" id="cd06087">
    <property type="entry name" value="KOW_RPS4"/>
    <property type="match status" value="1"/>
</dbReference>
<dbReference type="HAMAP" id="MF_00485">
    <property type="entry name" value="Ribosomal_eS4"/>
    <property type="match status" value="1"/>
</dbReference>
<evidence type="ECO:0000256" key="7">
    <source>
        <dbReference type="SAM" id="MobiDB-lite"/>
    </source>
</evidence>
<dbReference type="Pfam" id="PF16121">
    <property type="entry name" value="40S_S4_C"/>
    <property type="match status" value="1"/>
</dbReference>
<dbReference type="Gene3D" id="2.40.50.740">
    <property type="match status" value="1"/>
</dbReference>
<evidence type="ECO:0000313" key="10">
    <source>
        <dbReference type="EMBL" id="KAK4192572.1"/>
    </source>
</evidence>
<dbReference type="PROSITE" id="PS50090">
    <property type="entry name" value="MYB_LIKE"/>
    <property type="match status" value="2"/>
</dbReference>
<dbReference type="InterPro" id="IPR017930">
    <property type="entry name" value="Myb_dom"/>
</dbReference>
<dbReference type="Pfam" id="PF00467">
    <property type="entry name" value="KOW"/>
    <property type="match status" value="1"/>
</dbReference>
<reference evidence="10" key="2">
    <citation type="submission" date="2023-05" db="EMBL/GenBank/DDBJ databases">
        <authorList>
            <consortium name="Lawrence Berkeley National Laboratory"/>
            <person name="Steindorff A."/>
            <person name="Hensen N."/>
            <person name="Bonometti L."/>
            <person name="Westerberg I."/>
            <person name="Brannstrom I.O."/>
            <person name="Guillou S."/>
            <person name="Cros-Aarteil S."/>
            <person name="Calhoun S."/>
            <person name="Haridas S."/>
            <person name="Kuo A."/>
            <person name="Mondo S."/>
            <person name="Pangilinan J."/>
            <person name="Riley R."/>
            <person name="Labutti K."/>
            <person name="Andreopoulos B."/>
            <person name="Lipzen A."/>
            <person name="Chen C."/>
            <person name="Yanf M."/>
            <person name="Daum C."/>
            <person name="Ng V."/>
            <person name="Clum A."/>
            <person name="Ohm R."/>
            <person name="Martin F."/>
            <person name="Silar P."/>
            <person name="Natvig D."/>
            <person name="Lalanne C."/>
            <person name="Gautier V."/>
            <person name="Ament-Velasquez S.L."/>
            <person name="Kruys A."/>
            <person name="Hutchinson M.I."/>
            <person name="Powell A.J."/>
            <person name="Barry K."/>
            <person name="Miller A.N."/>
            <person name="Grigoriev I.V."/>
            <person name="Debuchy R."/>
            <person name="Gladieux P."/>
            <person name="Thoren M.H."/>
            <person name="Johannesson H."/>
        </authorList>
    </citation>
    <scope>NUCLEOTIDE SEQUENCE</scope>
    <source>
        <strain evidence="10">PSN309</strain>
    </source>
</reference>
<keyword evidence="2 6" id="KW-0699">rRNA-binding</keyword>
<dbReference type="Gene3D" id="1.10.10.60">
    <property type="entry name" value="Homeodomain-like"/>
    <property type="match status" value="2"/>
</dbReference>
<name>A0AAN6X5N8_9PEZI</name>
<keyword evidence="11" id="KW-1185">Reference proteome</keyword>
<feature type="domain" description="Myb-like" evidence="8">
    <location>
        <begin position="422"/>
        <end position="476"/>
    </location>
</feature>
<dbReference type="Gene3D" id="3.10.290.10">
    <property type="entry name" value="RNA-binding S4 domain"/>
    <property type="match status" value="1"/>
</dbReference>
<dbReference type="FunFam" id="2.30.30.30:FF:000005">
    <property type="entry name" value="40S ribosomal protein S4"/>
    <property type="match status" value="1"/>
</dbReference>
<dbReference type="InterPro" id="IPR000876">
    <property type="entry name" value="Ribosomal_eS4"/>
</dbReference>
<evidence type="ECO:0000256" key="5">
    <source>
        <dbReference type="ARBA" id="ARBA00023274"/>
    </source>
</evidence>
<dbReference type="InterPro" id="IPR013843">
    <property type="entry name" value="Ribosomal_eS4_N"/>
</dbReference>
<dbReference type="Gene3D" id="2.30.30.30">
    <property type="match status" value="1"/>
</dbReference>
<dbReference type="SMART" id="SM00363">
    <property type="entry name" value="S4"/>
    <property type="match status" value="1"/>
</dbReference>
<dbReference type="GO" id="GO:0022627">
    <property type="term" value="C:cytosolic small ribosomal subunit"/>
    <property type="evidence" value="ECO:0007669"/>
    <property type="project" value="TreeGrafter"/>
</dbReference>
<dbReference type="InterPro" id="IPR001005">
    <property type="entry name" value="SANT/Myb"/>
</dbReference>
<dbReference type="FunFam" id="2.40.50.740:FF:000001">
    <property type="entry name" value="40S ribosomal protein S4"/>
    <property type="match status" value="1"/>
</dbReference>
<dbReference type="InterPro" id="IPR018199">
    <property type="entry name" value="Ribosomal_eS4_N_CS"/>
</dbReference>
<dbReference type="Proteomes" id="UP001302126">
    <property type="component" value="Unassembled WGS sequence"/>
</dbReference>
<keyword evidence="4 10" id="KW-0689">Ribosomal protein</keyword>
<gene>
    <name evidence="10" type="ORF">QBC35DRAFT_511843</name>
</gene>
<dbReference type="InterPro" id="IPR038237">
    <property type="entry name" value="Ribosomal_eS4_central_sf"/>
</dbReference>
<dbReference type="PROSITE" id="PS50889">
    <property type="entry name" value="S4"/>
    <property type="match status" value="1"/>
</dbReference>
<dbReference type="Pfam" id="PF00249">
    <property type="entry name" value="Myb_DNA-binding"/>
    <property type="match status" value="2"/>
</dbReference>
<dbReference type="SUPFAM" id="SSF46689">
    <property type="entry name" value="Homeodomain-like"/>
    <property type="match status" value="2"/>
</dbReference>
<dbReference type="InterPro" id="IPR005824">
    <property type="entry name" value="KOW"/>
</dbReference>
<feature type="region of interest" description="Disordered" evidence="7">
    <location>
        <begin position="220"/>
        <end position="273"/>
    </location>
</feature>
<evidence type="ECO:0000256" key="4">
    <source>
        <dbReference type="ARBA" id="ARBA00022980"/>
    </source>
</evidence>
<evidence type="ECO:0000259" key="9">
    <source>
        <dbReference type="PROSITE" id="PS51294"/>
    </source>
</evidence>
<sequence length="797" mass="88278">MATIEPRLMHLLNNSQAEPPLQLPPISAIEHPQSLSLPTLEPDVISQRGNGRASRPATQVPPIPTHGNNNNHNVYLPRLSTRPDDAYASDDSGPHLTASTRPLNLLLGDPEPPASSAPLSVRMLVEDGIPEPQDDASNKKRQHVSSTENDMFQLPHPLKKQKSAQLSQLSQQAMQPPVIAGLRAPPPSKNVAVFPPITSGPLDDCELPNLSLLRDFTSSSAANQDRRARRYSAGSGSAAPIEPVDKANSNSHNSQNTTGTKKRATRPRKKWSDEETNTLLLGVSRHGVGKWTNILEDPDFVFNGRSAGDLKDRFRTCCPDELRAELVHKPRSEDGDTEKVPRPTPALVAAPTPTPAPPPPTTSRNRGAMCLEEILFDDSVLGTPPPDSARSSGPPKPRKSRAHRKKMEDLAELGINGPFKPSPRRERRPFTAEDDKRILEGVALYGPSWTKIQRDPKFKFENRKPTDLRDRVRNKYPEVYARMEKVPLLPHEGGISLGAVESSAGTPTDNSTGTPGSGPPDLYVKSEHQLSYSSSREEIRRKKHQKRLSAPSHWLLDKLSGVYAPRPSAGPHKLRDCMPLIVFVRNRLKYALNFRETRSILMQRLVKVDGKVRTDMTYPAGFMDVISIEKTGENFRLIYDTKGRFTVHRIGDEEAKYKLGKVKRVQLGRGGVPFLVTHDARTIRYPDPLIKVNDTVKIDLETGKITDFVKFDTGAIAMVTGGRNMGRVGVITHRERHDGGFNIVHIKDAIDNTFATRETNVFVIGSEKPWVSLPKGKGVKLTIAEERDRRRATALAH</sequence>
<dbReference type="GO" id="GO:0019843">
    <property type="term" value="F:rRNA binding"/>
    <property type="evidence" value="ECO:0007669"/>
    <property type="project" value="UniProtKB-KW"/>
</dbReference>
<feature type="compositionally biased region" description="Polar residues" evidence="7">
    <location>
        <begin position="503"/>
        <end position="514"/>
    </location>
</feature>
<keyword evidence="5" id="KW-0687">Ribonucleoprotein</keyword>
<dbReference type="InterPro" id="IPR041982">
    <property type="entry name" value="Ribosomal_eS4_KOW"/>
</dbReference>
<dbReference type="InterPro" id="IPR032277">
    <property type="entry name" value="Ribosomal_eS4_C"/>
</dbReference>
<evidence type="ECO:0000256" key="6">
    <source>
        <dbReference type="PROSITE-ProRule" id="PRU00182"/>
    </source>
</evidence>
<accession>A0AAN6X5N8</accession>
<dbReference type="PROSITE" id="PS51294">
    <property type="entry name" value="HTH_MYB"/>
    <property type="match status" value="2"/>
</dbReference>
<dbReference type="InterPro" id="IPR036986">
    <property type="entry name" value="S4_RNA-bd_sf"/>
</dbReference>
<dbReference type="GO" id="GO:0003735">
    <property type="term" value="F:structural constituent of ribosome"/>
    <property type="evidence" value="ECO:0007669"/>
    <property type="project" value="InterPro"/>
</dbReference>
<dbReference type="InterPro" id="IPR014722">
    <property type="entry name" value="Rib_uL2_dom2"/>
</dbReference>
<dbReference type="InterPro" id="IPR009057">
    <property type="entry name" value="Homeodomain-like_sf"/>
</dbReference>
<proteinExistence type="inferred from homology"/>
<evidence type="ECO:0000256" key="2">
    <source>
        <dbReference type="ARBA" id="ARBA00022730"/>
    </source>
</evidence>
<dbReference type="PANTHER" id="PTHR11581">
    <property type="entry name" value="30S/40S RIBOSOMAL PROTEIN S4"/>
    <property type="match status" value="1"/>
</dbReference>
<dbReference type="InterPro" id="IPR002942">
    <property type="entry name" value="S4_RNA-bd"/>
</dbReference>
<dbReference type="FunFam" id="3.10.290.10:FF:000002">
    <property type="entry name" value="40S ribosomal protein S4"/>
    <property type="match status" value="1"/>
</dbReference>
<protein>
    <submittedName>
        <fullName evidence="10">40S ribosomal protein S4</fullName>
    </submittedName>
</protein>
<evidence type="ECO:0000313" key="11">
    <source>
        <dbReference type="Proteomes" id="UP001302126"/>
    </source>
</evidence>
<dbReference type="CDD" id="cd00165">
    <property type="entry name" value="S4"/>
    <property type="match status" value="1"/>
</dbReference>
<dbReference type="Pfam" id="PF08071">
    <property type="entry name" value="RS4NT"/>
    <property type="match status" value="1"/>
</dbReference>
<evidence type="ECO:0000256" key="3">
    <source>
        <dbReference type="ARBA" id="ARBA00022884"/>
    </source>
</evidence>
<feature type="region of interest" description="Disordered" evidence="7">
    <location>
        <begin position="329"/>
        <end position="365"/>
    </location>
</feature>
<feature type="domain" description="HTH myb-type" evidence="9">
    <location>
        <begin position="422"/>
        <end position="480"/>
    </location>
</feature>
<dbReference type="AlphaFoldDB" id="A0AAN6X5N8"/>
<feature type="domain" description="Myb-like" evidence="8">
    <location>
        <begin position="263"/>
        <end position="316"/>
    </location>
</feature>
<dbReference type="EMBL" id="MU864354">
    <property type="protein sequence ID" value="KAK4192572.1"/>
    <property type="molecule type" value="Genomic_DNA"/>
</dbReference>
<dbReference type="SMART" id="SM00717">
    <property type="entry name" value="SANT"/>
    <property type="match status" value="2"/>
</dbReference>
<dbReference type="InterPro" id="IPR013845">
    <property type="entry name" value="Ribosomal_eS4_central_region"/>
</dbReference>